<sequence length="210" mass="23188">MKQLFFLAIIVGLVGCGKSEDPEKGQSVNTLPKPISDDPYWKYTKEDFPRYFEQWGEDGVKRISEIERAAVAKIANTQNSCDRISMAMLSEDRSTPKSNVVVIVDCDNKQRFYVSESALNIGAPIKSQSEKSISQADAFIKCQELVKSNAKYPSSVDFQLLDSSGFKAETTGNVVVNLGFKAKNSFGAEIPAKARCVFPPDKTPEITISE</sequence>
<dbReference type="EMBL" id="SLVJ01000019">
    <property type="protein sequence ID" value="TCM63815.1"/>
    <property type="molecule type" value="Genomic_DNA"/>
</dbReference>
<dbReference type="OrthoDB" id="6660419at2"/>
<dbReference type="PROSITE" id="PS51257">
    <property type="entry name" value="PROKAR_LIPOPROTEIN"/>
    <property type="match status" value="1"/>
</dbReference>
<reference evidence="1 2" key="1">
    <citation type="submission" date="2019-03" db="EMBL/GenBank/DDBJ databases">
        <title>Genomic analyses of the natural microbiome of Caenorhabditis elegans.</title>
        <authorList>
            <person name="Samuel B."/>
        </authorList>
    </citation>
    <scope>NUCLEOTIDE SEQUENCE [LARGE SCALE GENOMIC DNA]</scope>
    <source>
        <strain evidence="1 2">JUb89</strain>
    </source>
</reference>
<organism evidence="1 2">
    <name type="scientific">Acinetobacter calcoaceticus</name>
    <dbReference type="NCBI Taxonomy" id="471"/>
    <lineage>
        <taxon>Bacteria</taxon>
        <taxon>Pseudomonadati</taxon>
        <taxon>Pseudomonadota</taxon>
        <taxon>Gammaproteobacteria</taxon>
        <taxon>Moraxellales</taxon>
        <taxon>Moraxellaceae</taxon>
        <taxon>Acinetobacter</taxon>
        <taxon>Acinetobacter calcoaceticus/baumannii complex</taxon>
    </lineage>
</organism>
<dbReference type="AlphaFoldDB" id="A0A4R1XPI7"/>
<accession>A0A4R1XPI7</accession>
<evidence type="ECO:0000313" key="2">
    <source>
        <dbReference type="Proteomes" id="UP000294963"/>
    </source>
</evidence>
<evidence type="ECO:0000313" key="1">
    <source>
        <dbReference type="EMBL" id="TCM63815.1"/>
    </source>
</evidence>
<evidence type="ECO:0008006" key="3">
    <source>
        <dbReference type="Google" id="ProtNLM"/>
    </source>
</evidence>
<dbReference type="Proteomes" id="UP000294963">
    <property type="component" value="Unassembled WGS sequence"/>
</dbReference>
<comment type="caution">
    <text evidence="1">The sequence shown here is derived from an EMBL/GenBank/DDBJ whole genome shotgun (WGS) entry which is preliminary data.</text>
</comment>
<gene>
    <name evidence="1" type="ORF">EC844_11929</name>
</gene>
<name>A0A4R1XPI7_ACICA</name>
<keyword evidence="2" id="KW-1185">Reference proteome</keyword>
<protein>
    <recommendedName>
        <fullName evidence="3">Lipoprotein</fullName>
    </recommendedName>
</protein>
<proteinExistence type="predicted"/>